<dbReference type="STRING" id="861450.HMPREF0080_00362"/>
<organism evidence="1 2">
    <name type="scientific">Anaeroglobus geminatus F0357</name>
    <dbReference type="NCBI Taxonomy" id="861450"/>
    <lineage>
        <taxon>Bacteria</taxon>
        <taxon>Bacillati</taxon>
        <taxon>Bacillota</taxon>
        <taxon>Negativicutes</taxon>
        <taxon>Veillonellales</taxon>
        <taxon>Veillonellaceae</taxon>
        <taxon>Anaeroglobus</taxon>
    </lineage>
</organism>
<comment type="caution">
    <text evidence="1">The sequence shown here is derived from an EMBL/GenBank/DDBJ whole genome shotgun (WGS) entry which is preliminary data.</text>
</comment>
<name>G9YFF0_9FIRM</name>
<evidence type="ECO:0000313" key="1">
    <source>
        <dbReference type="EMBL" id="EHM43117.1"/>
    </source>
</evidence>
<dbReference type="AlphaFoldDB" id="G9YFF0"/>
<accession>G9YFF0</accession>
<dbReference type="HOGENOM" id="CLU_1700582_0_0_9"/>
<proteinExistence type="predicted"/>
<keyword evidence="2" id="KW-1185">Reference proteome</keyword>
<protein>
    <submittedName>
        <fullName evidence="1">SpoIID/LytB domain protein</fullName>
    </submittedName>
</protein>
<evidence type="ECO:0000313" key="2">
    <source>
        <dbReference type="Proteomes" id="UP000005481"/>
    </source>
</evidence>
<sequence>MTPERLAAALAAAGKNVGAIKSITLTPLAKRPMAVPDRGVSGRVLSLTVSGSAGQAKITGNSFQSMTWSKSTLFDFYQGNGNPPDPDKAKAARSNVFPVKAGTPLTIYGFGWGHGLGMSQYGAYQMAREHGEDAAFYRKILSHYYTGTSLSKLY</sequence>
<reference evidence="1 2" key="1">
    <citation type="submission" date="2011-08" db="EMBL/GenBank/DDBJ databases">
        <authorList>
            <person name="Weinstock G."/>
            <person name="Sodergren E."/>
            <person name="Clifton S."/>
            <person name="Fulton L."/>
            <person name="Fulton B."/>
            <person name="Courtney L."/>
            <person name="Fronick C."/>
            <person name="Harrison M."/>
            <person name="Strong C."/>
            <person name="Farmer C."/>
            <person name="Delahaunty K."/>
            <person name="Markovic C."/>
            <person name="Hall O."/>
            <person name="Minx P."/>
            <person name="Tomlinson C."/>
            <person name="Mitreva M."/>
            <person name="Hou S."/>
            <person name="Chen J."/>
            <person name="Wollam A."/>
            <person name="Pepin K.H."/>
            <person name="Johnson M."/>
            <person name="Bhonagiri V."/>
            <person name="Zhang X."/>
            <person name="Suruliraj S."/>
            <person name="Warren W."/>
            <person name="Chinwalla A."/>
            <person name="Mardis E.R."/>
            <person name="Wilson R.K."/>
        </authorList>
    </citation>
    <scope>NUCLEOTIDE SEQUENCE [LARGE SCALE GENOMIC DNA]</scope>
    <source>
        <strain evidence="1 2">F0357</strain>
    </source>
</reference>
<dbReference type="Proteomes" id="UP000005481">
    <property type="component" value="Unassembled WGS sequence"/>
</dbReference>
<dbReference type="eggNOG" id="COG2385">
    <property type="taxonomic scope" value="Bacteria"/>
</dbReference>
<dbReference type="EMBL" id="AGCJ01000012">
    <property type="protein sequence ID" value="EHM43117.1"/>
    <property type="molecule type" value="Genomic_DNA"/>
</dbReference>
<dbReference type="PATRIC" id="fig|861450.3.peg.345"/>
<gene>
    <name evidence="1" type="ORF">HMPREF0080_00362</name>
</gene>